<dbReference type="EC" id="5.4.99.25" evidence="5"/>
<reference evidence="8" key="1">
    <citation type="submission" date="2016-10" db="EMBL/GenBank/DDBJ databases">
        <authorList>
            <person name="Wegmann U."/>
        </authorList>
    </citation>
    <scope>NUCLEOTIDE SEQUENCE [LARGE SCALE GENOMIC DNA]</scope>
</reference>
<dbReference type="SUPFAM" id="SSF55120">
    <property type="entry name" value="Pseudouridine synthase"/>
    <property type="match status" value="1"/>
</dbReference>
<name>A0A1K1LFR3_9BACT</name>
<evidence type="ECO:0000313" key="7">
    <source>
        <dbReference type="EMBL" id="SFV73564.1"/>
    </source>
</evidence>
<keyword evidence="3 5" id="KW-0819">tRNA processing</keyword>
<dbReference type="AlphaFoldDB" id="A0A1K1LFR3"/>
<dbReference type="KEGG" id="dpg:DESPIGER_1732"/>
<comment type="similarity">
    <text evidence="2 5">Belongs to the pseudouridine synthase TruB family. Type 1 subfamily.</text>
</comment>
<dbReference type="InterPro" id="IPR020103">
    <property type="entry name" value="PsdUridine_synth_cat_dom_sf"/>
</dbReference>
<dbReference type="GO" id="GO:0160148">
    <property type="term" value="F:tRNA pseudouridine(55) synthase activity"/>
    <property type="evidence" value="ECO:0007669"/>
    <property type="project" value="UniProtKB-EC"/>
</dbReference>
<gene>
    <name evidence="5" type="primary">truB</name>
    <name evidence="7" type="ORF">DESPIGER_1732</name>
</gene>
<dbReference type="Pfam" id="PF01509">
    <property type="entry name" value="TruB_N"/>
    <property type="match status" value="1"/>
</dbReference>
<evidence type="ECO:0000256" key="3">
    <source>
        <dbReference type="ARBA" id="ARBA00022694"/>
    </source>
</evidence>
<sequence length="361" mass="39434">MQRERCKQQRENAACLAGLGKTLDLWPATGYCLPPYACAFDFMPQACYHYLLRMTEQTSPAARKAAPLPQLDGVLVLNKPSGPTSARCLSALKRLGQRKIGHAGTLDPMASGVLLVLLGQGTKIASHLLADGGKVYSGQLRLGLTTDTWDIQGEVLAESPWQQVTEADVRAEVARWLTLHEQEVPAYSAAKHEGQSLYKLARKGKEVPKKVKSMEISQADVLEVALPFVRFRVACSSGTYIRSLAHSLGMRLGCGAVLTELTREYSHPFGLEVACGLDELSADPGLLVKHLRPLAEALPHWPVLELDEAAEARIRNGMAIPCRDDVGDKALLQRQGMPLALARRSDTPQGPCWTVLRGLWN</sequence>
<proteinExistence type="inferred from homology"/>
<comment type="function">
    <text evidence="5">Responsible for synthesis of pseudouridine from uracil-55 in the psi GC loop of transfer RNAs.</text>
</comment>
<evidence type="ECO:0000259" key="6">
    <source>
        <dbReference type="Pfam" id="PF01509"/>
    </source>
</evidence>
<dbReference type="PANTHER" id="PTHR13767:SF2">
    <property type="entry name" value="PSEUDOURIDYLATE SYNTHASE TRUB1"/>
    <property type="match status" value="1"/>
</dbReference>
<dbReference type="GO" id="GO:0031119">
    <property type="term" value="P:tRNA pseudouridine synthesis"/>
    <property type="evidence" value="ECO:0007669"/>
    <property type="project" value="UniProtKB-UniRule"/>
</dbReference>
<dbReference type="Gene3D" id="3.30.2350.10">
    <property type="entry name" value="Pseudouridine synthase"/>
    <property type="match status" value="1"/>
</dbReference>
<evidence type="ECO:0000256" key="5">
    <source>
        <dbReference type="HAMAP-Rule" id="MF_01080"/>
    </source>
</evidence>
<evidence type="ECO:0000313" key="8">
    <source>
        <dbReference type="Proteomes" id="UP000186323"/>
    </source>
</evidence>
<feature type="active site" description="Nucleophile" evidence="5">
    <location>
        <position position="107"/>
    </location>
</feature>
<feature type="domain" description="Pseudouridine synthase II N-terminal" evidence="6">
    <location>
        <begin position="94"/>
        <end position="241"/>
    </location>
</feature>
<accession>A0A1K1LFR3</accession>
<dbReference type="PANTHER" id="PTHR13767">
    <property type="entry name" value="TRNA-PSEUDOURIDINE SYNTHASE"/>
    <property type="match status" value="1"/>
</dbReference>
<keyword evidence="8" id="KW-1185">Reference proteome</keyword>
<keyword evidence="7" id="KW-0456">Lyase</keyword>
<dbReference type="InterPro" id="IPR014780">
    <property type="entry name" value="tRNA_psdUridine_synth_TruB"/>
</dbReference>
<evidence type="ECO:0000256" key="2">
    <source>
        <dbReference type="ARBA" id="ARBA00005642"/>
    </source>
</evidence>
<dbReference type="GO" id="GO:0003723">
    <property type="term" value="F:RNA binding"/>
    <property type="evidence" value="ECO:0007669"/>
    <property type="project" value="InterPro"/>
</dbReference>
<dbReference type="EMBL" id="LT630450">
    <property type="protein sequence ID" value="SFV73564.1"/>
    <property type="molecule type" value="Genomic_DNA"/>
</dbReference>
<dbReference type="Proteomes" id="UP000186323">
    <property type="component" value="Chromosome I"/>
</dbReference>
<organism evidence="7 8">
    <name type="scientific">Desulfovibrio piger</name>
    <dbReference type="NCBI Taxonomy" id="901"/>
    <lineage>
        <taxon>Bacteria</taxon>
        <taxon>Pseudomonadati</taxon>
        <taxon>Thermodesulfobacteriota</taxon>
        <taxon>Desulfovibrionia</taxon>
        <taxon>Desulfovibrionales</taxon>
        <taxon>Desulfovibrionaceae</taxon>
        <taxon>Desulfovibrio</taxon>
    </lineage>
</organism>
<dbReference type="GO" id="GO:0016829">
    <property type="term" value="F:lyase activity"/>
    <property type="evidence" value="ECO:0007669"/>
    <property type="project" value="UniProtKB-KW"/>
</dbReference>
<dbReference type="GO" id="GO:1990481">
    <property type="term" value="P:mRNA pseudouridine synthesis"/>
    <property type="evidence" value="ECO:0007669"/>
    <property type="project" value="TreeGrafter"/>
</dbReference>
<evidence type="ECO:0000256" key="1">
    <source>
        <dbReference type="ARBA" id="ARBA00000385"/>
    </source>
</evidence>
<dbReference type="InterPro" id="IPR002501">
    <property type="entry name" value="PsdUridine_synth_N"/>
</dbReference>
<keyword evidence="4 5" id="KW-0413">Isomerase</keyword>
<comment type="catalytic activity">
    <reaction evidence="1 5">
        <text>uridine(55) in tRNA = pseudouridine(55) in tRNA</text>
        <dbReference type="Rhea" id="RHEA:42532"/>
        <dbReference type="Rhea" id="RHEA-COMP:10101"/>
        <dbReference type="Rhea" id="RHEA-COMP:10102"/>
        <dbReference type="ChEBI" id="CHEBI:65314"/>
        <dbReference type="ChEBI" id="CHEBI:65315"/>
        <dbReference type="EC" id="5.4.99.25"/>
    </reaction>
</comment>
<dbReference type="HAMAP" id="MF_01080">
    <property type="entry name" value="TruB_bact"/>
    <property type="match status" value="1"/>
</dbReference>
<protein>
    <recommendedName>
        <fullName evidence="5">tRNA pseudouridine synthase B</fullName>
        <ecNumber evidence="5">5.4.99.25</ecNumber>
    </recommendedName>
    <alternativeName>
        <fullName evidence="5">tRNA pseudouridine(55) synthase</fullName>
        <shortName evidence="5">Psi55 synthase</shortName>
    </alternativeName>
    <alternativeName>
        <fullName evidence="5">tRNA pseudouridylate synthase</fullName>
    </alternativeName>
    <alternativeName>
        <fullName evidence="5">tRNA-uridine isomerase</fullName>
    </alternativeName>
</protein>
<dbReference type="CDD" id="cd02573">
    <property type="entry name" value="PseudoU_synth_EcTruB"/>
    <property type="match status" value="1"/>
</dbReference>
<evidence type="ECO:0000256" key="4">
    <source>
        <dbReference type="ARBA" id="ARBA00023235"/>
    </source>
</evidence>
<dbReference type="NCBIfam" id="TIGR00431">
    <property type="entry name" value="TruB"/>
    <property type="match status" value="1"/>
</dbReference>